<organism evidence="1 2">
    <name type="scientific">Amborella trichopoda</name>
    <dbReference type="NCBI Taxonomy" id="13333"/>
    <lineage>
        <taxon>Eukaryota</taxon>
        <taxon>Viridiplantae</taxon>
        <taxon>Streptophyta</taxon>
        <taxon>Embryophyta</taxon>
        <taxon>Tracheophyta</taxon>
        <taxon>Spermatophyta</taxon>
        <taxon>Magnoliopsida</taxon>
        <taxon>Amborellales</taxon>
        <taxon>Amborellaceae</taxon>
        <taxon>Amborella</taxon>
    </lineage>
</organism>
<dbReference type="GO" id="GO:0010113">
    <property type="term" value="P:negative regulation of systemic acquired resistance"/>
    <property type="evidence" value="ECO:0000318"/>
    <property type="project" value="GO_Central"/>
</dbReference>
<evidence type="ECO:0000313" key="1">
    <source>
        <dbReference type="EMBL" id="ERN13999.1"/>
    </source>
</evidence>
<protein>
    <submittedName>
        <fullName evidence="1">Uncharacterized protein</fullName>
    </submittedName>
</protein>
<dbReference type="PANTHER" id="PTHR37243">
    <property type="entry name" value="NEGATIVE REGULATOR OF SYSTEMIC ACQUIRED RESISTANCE SNI1"/>
    <property type="match status" value="1"/>
</dbReference>
<dbReference type="InterPro" id="IPR034561">
    <property type="entry name" value="SNI1"/>
</dbReference>
<dbReference type="eggNOG" id="ENOG502RBSJ">
    <property type="taxonomic scope" value="Eukaryota"/>
</dbReference>
<dbReference type="AlphaFoldDB" id="W1Q0F1"/>
<dbReference type="OMA" id="CIAMQKF"/>
<dbReference type="Proteomes" id="UP000017836">
    <property type="component" value="Unassembled WGS sequence"/>
</dbReference>
<name>W1Q0F1_AMBTC</name>
<dbReference type="EMBL" id="KI392560">
    <property type="protein sequence ID" value="ERN13999.1"/>
    <property type="molecule type" value="Genomic_DNA"/>
</dbReference>
<dbReference type="GO" id="GO:0006974">
    <property type="term" value="P:DNA damage response"/>
    <property type="evidence" value="ECO:0007669"/>
    <property type="project" value="InterPro"/>
</dbReference>
<dbReference type="OrthoDB" id="1885692at2759"/>
<proteinExistence type="predicted"/>
<dbReference type="KEGG" id="atr:18442247"/>
<dbReference type="GO" id="GO:0045892">
    <property type="term" value="P:negative regulation of DNA-templated transcription"/>
    <property type="evidence" value="ECO:0000318"/>
    <property type="project" value="GO_Central"/>
</dbReference>
<keyword evidence="2" id="KW-1185">Reference proteome</keyword>
<accession>W1Q0F1</accession>
<dbReference type="GO" id="GO:0005634">
    <property type="term" value="C:nucleus"/>
    <property type="evidence" value="ECO:0000318"/>
    <property type="project" value="GO_Central"/>
</dbReference>
<dbReference type="HOGENOM" id="CLU_045759_1_0_1"/>
<gene>
    <name evidence="1" type="ORF">AMTR_s00021p00180100</name>
</gene>
<dbReference type="Gramene" id="ERN13999">
    <property type="protein sequence ID" value="ERN13999"/>
    <property type="gene ID" value="AMTR_s00021p00180100"/>
</dbReference>
<dbReference type="STRING" id="13333.W1Q0F1"/>
<dbReference type="GO" id="GO:0030915">
    <property type="term" value="C:Smc5-Smc6 complex"/>
    <property type="evidence" value="ECO:0007669"/>
    <property type="project" value="InterPro"/>
</dbReference>
<evidence type="ECO:0000313" key="2">
    <source>
        <dbReference type="Proteomes" id="UP000017836"/>
    </source>
</evidence>
<sequence>MGDLRSGGIPEENLMAIIDTSGLKDSQDVADDELAFLESVRAISIVPEEGPVPTRKMYDAIFKIFTDKQSLELIMGSYLLLCDLEKIFPRVYLTRSDKCEPCTSSIDDFVVVPEAWSPFLFGPENVVWERESTSAYSVGLVDSSKFLLITHDVAEALSSLQSMDIKSLGTVLLFQYLVRVIEDDFLPRCAIYKDTEDWTILRESLLNQLLGSRRLSFKTLVRDCLCILTGTLNNHGDINHYDQKKSQQNLPRDICDHDVFMPNAVTELVNATYASVRTFISMIMELDTLKNEASMSSRTSRTDGLRTPLLEIILDELTYSKELLFPFLQGFSEAKWKMEIILRYIWKYCGAFSVQTRSSTKSLDDRTLGAVLKLFSNEANSKKAIRKISIQVVLMLLSHGFQAYLSLHQDWKYHKDHENSVAHISKSLILAFRNLQIADGNVELMPFAKEAVFTAAAILSKNSS</sequence>
<dbReference type="GO" id="GO:0000976">
    <property type="term" value="F:transcription cis-regulatory region binding"/>
    <property type="evidence" value="ECO:0000318"/>
    <property type="project" value="GO_Central"/>
</dbReference>
<reference evidence="2" key="1">
    <citation type="journal article" date="2013" name="Science">
        <title>The Amborella genome and the evolution of flowering plants.</title>
        <authorList>
            <consortium name="Amborella Genome Project"/>
        </authorList>
    </citation>
    <scope>NUCLEOTIDE SEQUENCE [LARGE SCALE GENOMIC DNA]</scope>
</reference>
<dbReference type="PANTHER" id="PTHR37243:SF2">
    <property type="entry name" value="NEGATIVE REGULATOR OF SYSTEMIC ACQUIRED RESISTANCE SNI1"/>
    <property type="match status" value="1"/>
</dbReference>